<name>A0A844W2Q1_9RHOB</name>
<dbReference type="RefSeq" id="WP_160381300.1">
    <property type="nucleotide sequence ID" value="NZ_WNXQ01000002.1"/>
</dbReference>
<protein>
    <submittedName>
        <fullName evidence="1">Uncharacterized protein</fullName>
    </submittedName>
</protein>
<sequence>MAVSFRILPQHGLVHVRFSGQVILSDSSTALQRFAAHPEFRPGLNQLIDLTDVTGHIADPVELFRVHARKAEVFNRPGEQNLTVYIAPHETAQKLVALILRSFEGIEGLRHSVVRAEAEAMDVLGFAQRSVAELTEQPV</sequence>
<proteinExistence type="predicted"/>
<reference evidence="1 2" key="1">
    <citation type="submission" date="2019-11" db="EMBL/GenBank/DDBJ databases">
        <title>Pseudooceanicola pacifica sp. nov., isolated from deep-sea sediment of the Pacific Ocean.</title>
        <authorList>
            <person name="Lyu L."/>
        </authorList>
    </citation>
    <scope>NUCLEOTIDE SEQUENCE [LARGE SCALE GENOMIC DNA]</scope>
    <source>
        <strain evidence="1 2">216_PA32_1</strain>
    </source>
</reference>
<accession>A0A844W2Q1</accession>
<gene>
    <name evidence="1" type="ORF">GLS40_03595</name>
</gene>
<keyword evidence="2" id="KW-1185">Reference proteome</keyword>
<evidence type="ECO:0000313" key="2">
    <source>
        <dbReference type="Proteomes" id="UP000443843"/>
    </source>
</evidence>
<dbReference type="AlphaFoldDB" id="A0A844W2Q1"/>
<dbReference type="EMBL" id="WNXQ01000002">
    <property type="protein sequence ID" value="MWB77101.1"/>
    <property type="molecule type" value="Genomic_DNA"/>
</dbReference>
<evidence type="ECO:0000313" key="1">
    <source>
        <dbReference type="EMBL" id="MWB77101.1"/>
    </source>
</evidence>
<comment type="caution">
    <text evidence="1">The sequence shown here is derived from an EMBL/GenBank/DDBJ whole genome shotgun (WGS) entry which is preliminary data.</text>
</comment>
<dbReference type="Proteomes" id="UP000443843">
    <property type="component" value="Unassembled WGS sequence"/>
</dbReference>
<organism evidence="1 2">
    <name type="scientific">Pseudooceanicola pacificus</name>
    <dbReference type="NCBI Taxonomy" id="2676438"/>
    <lineage>
        <taxon>Bacteria</taxon>
        <taxon>Pseudomonadati</taxon>
        <taxon>Pseudomonadota</taxon>
        <taxon>Alphaproteobacteria</taxon>
        <taxon>Rhodobacterales</taxon>
        <taxon>Paracoccaceae</taxon>
        <taxon>Pseudooceanicola</taxon>
    </lineage>
</organism>